<dbReference type="AlphaFoldDB" id="A0A1H7R1A6"/>
<protein>
    <submittedName>
        <fullName evidence="1">Uncharacterized protein</fullName>
    </submittedName>
</protein>
<evidence type="ECO:0000313" key="1">
    <source>
        <dbReference type="EMBL" id="SEL53357.1"/>
    </source>
</evidence>
<dbReference type="EMBL" id="FOAB01000004">
    <property type="protein sequence ID" value="SEL53357.1"/>
    <property type="molecule type" value="Genomic_DNA"/>
</dbReference>
<dbReference type="Proteomes" id="UP000198521">
    <property type="component" value="Unassembled WGS sequence"/>
</dbReference>
<name>A0A1H7R1A6_AQUAM</name>
<organism evidence="1 2">
    <name type="scientific">Aquimarina amphilecti</name>
    <dbReference type="NCBI Taxonomy" id="1038014"/>
    <lineage>
        <taxon>Bacteria</taxon>
        <taxon>Pseudomonadati</taxon>
        <taxon>Bacteroidota</taxon>
        <taxon>Flavobacteriia</taxon>
        <taxon>Flavobacteriales</taxon>
        <taxon>Flavobacteriaceae</taxon>
        <taxon>Aquimarina</taxon>
    </lineage>
</organism>
<keyword evidence="2" id="KW-1185">Reference proteome</keyword>
<evidence type="ECO:0000313" key="2">
    <source>
        <dbReference type="Proteomes" id="UP000198521"/>
    </source>
</evidence>
<sequence length="55" mass="6337">MDGIYLKQHKKGANILYSSFAPFGKQTQHTRDVASNLRNIEKLNNHSYYILLSVL</sequence>
<accession>A0A1H7R1A6</accession>
<proteinExistence type="predicted"/>
<gene>
    <name evidence="1" type="ORF">SAMN04487910_2742</name>
</gene>
<reference evidence="1 2" key="1">
    <citation type="submission" date="2016-10" db="EMBL/GenBank/DDBJ databases">
        <authorList>
            <person name="de Groot N.N."/>
        </authorList>
    </citation>
    <scope>NUCLEOTIDE SEQUENCE [LARGE SCALE GENOMIC DNA]</scope>
    <source>
        <strain evidence="1 2">DSM 25232</strain>
    </source>
</reference>